<dbReference type="Proteomes" id="UP000076104">
    <property type="component" value="Chromosome"/>
</dbReference>
<dbReference type="EMBL" id="CP014945">
    <property type="protein sequence ID" value="AMT96127.1"/>
    <property type="molecule type" value="Genomic_DNA"/>
</dbReference>
<dbReference type="SMART" id="SM00479">
    <property type="entry name" value="EXOIII"/>
    <property type="match status" value="1"/>
</dbReference>
<sequence>MNWLKQLSGTWQKNQLQRPELVSMFDKPHAKQWVAIDCEMTGLNPKKHHLLSVAAIHINDNTIDTGNGMHLVCRPPVMPDRDTIVIHGLRTADVEHGMGYDEMLALLLPFIDNRPIVGLCTQLDIGFLNPMVKRYMGTTLPNQIIDVRQLYSRRMGDRTQGIPHQSQRLTNILAHYGIPEMGAHDAYNDAIMTAMAFLHLRSQL</sequence>
<organism evidence="4 5">
    <name type="scientific">Psychrobacter alimentarius</name>
    <dbReference type="NCBI Taxonomy" id="261164"/>
    <lineage>
        <taxon>Bacteria</taxon>
        <taxon>Pseudomonadati</taxon>
        <taxon>Pseudomonadota</taxon>
        <taxon>Gammaproteobacteria</taxon>
        <taxon>Moraxellales</taxon>
        <taxon>Moraxellaceae</taxon>
        <taxon>Psychrobacter</taxon>
    </lineage>
</organism>
<dbReference type="SUPFAM" id="SSF53098">
    <property type="entry name" value="Ribonuclease H-like"/>
    <property type="match status" value="1"/>
</dbReference>
<keyword evidence="2" id="KW-0378">Hydrolase</keyword>
<evidence type="ECO:0000259" key="3">
    <source>
        <dbReference type="SMART" id="SM00479"/>
    </source>
</evidence>
<dbReference type="InterPro" id="IPR013520">
    <property type="entry name" value="Ribonucl_H"/>
</dbReference>
<keyword evidence="1" id="KW-0540">Nuclease</keyword>
<dbReference type="Gene3D" id="3.30.420.10">
    <property type="entry name" value="Ribonuclease H-like superfamily/Ribonuclease H"/>
    <property type="match status" value="1"/>
</dbReference>
<keyword evidence="2" id="KW-0269">Exonuclease</keyword>
<evidence type="ECO:0000313" key="4">
    <source>
        <dbReference type="EMBL" id="AMT96127.1"/>
    </source>
</evidence>
<evidence type="ECO:0000256" key="1">
    <source>
        <dbReference type="ARBA" id="ARBA00022722"/>
    </source>
</evidence>
<name>A0ABN4N165_9GAMM</name>
<dbReference type="PANTHER" id="PTHR30231:SF7">
    <property type="entry name" value="BLR4117 PROTEIN"/>
    <property type="match status" value="1"/>
</dbReference>
<dbReference type="PANTHER" id="PTHR30231">
    <property type="entry name" value="DNA POLYMERASE III SUBUNIT EPSILON"/>
    <property type="match status" value="1"/>
</dbReference>
<proteinExistence type="predicted"/>
<dbReference type="CDD" id="cd06127">
    <property type="entry name" value="DEDDh"/>
    <property type="match status" value="1"/>
</dbReference>
<dbReference type="GeneID" id="33058758"/>
<gene>
    <name evidence="4" type="ORF">A3K91_0498</name>
</gene>
<dbReference type="RefSeq" id="WP_062843876.1">
    <property type="nucleotide sequence ID" value="NZ_CP014945.1"/>
</dbReference>
<dbReference type="Pfam" id="PF00929">
    <property type="entry name" value="RNase_T"/>
    <property type="match status" value="1"/>
</dbReference>
<reference evidence="4 5" key="1">
    <citation type="submission" date="2016-03" db="EMBL/GenBank/DDBJ databases">
        <title>Genome sequencing of Psychrobacter alimentarius PAMC 27889.</title>
        <authorList>
            <person name="Lee J."/>
            <person name="Kim O.-S."/>
        </authorList>
    </citation>
    <scope>NUCLEOTIDE SEQUENCE [LARGE SCALE GENOMIC DNA]</scope>
    <source>
        <strain evidence="4 5">PAMC 27889</strain>
    </source>
</reference>
<evidence type="ECO:0000256" key="2">
    <source>
        <dbReference type="ARBA" id="ARBA00022839"/>
    </source>
</evidence>
<evidence type="ECO:0000313" key="5">
    <source>
        <dbReference type="Proteomes" id="UP000076104"/>
    </source>
</evidence>
<dbReference type="InterPro" id="IPR012337">
    <property type="entry name" value="RNaseH-like_sf"/>
</dbReference>
<dbReference type="InterPro" id="IPR036397">
    <property type="entry name" value="RNaseH_sf"/>
</dbReference>
<protein>
    <submittedName>
        <fullName evidence="4">DNA polymerase III epsilon subunit</fullName>
    </submittedName>
</protein>
<feature type="domain" description="Exonuclease" evidence="3">
    <location>
        <begin position="32"/>
        <end position="204"/>
    </location>
</feature>
<dbReference type="NCBIfam" id="NF006601">
    <property type="entry name" value="PRK09145.1"/>
    <property type="match status" value="1"/>
</dbReference>
<keyword evidence="5" id="KW-1185">Reference proteome</keyword>
<accession>A0ABN4N165</accession>